<dbReference type="Proteomes" id="UP000060390">
    <property type="component" value="Chromosome"/>
</dbReference>
<dbReference type="GeneID" id="26009892"/>
<evidence type="ECO:0000256" key="4">
    <source>
        <dbReference type="ARBA" id="ARBA00022723"/>
    </source>
</evidence>
<dbReference type="InterPro" id="IPR006656">
    <property type="entry name" value="Mopterin_OxRdtase"/>
</dbReference>
<dbReference type="Gene3D" id="2.40.40.20">
    <property type="match status" value="1"/>
</dbReference>
<evidence type="ECO:0000313" key="11">
    <source>
        <dbReference type="Proteomes" id="UP000060390"/>
    </source>
</evidence>
<dbReference type="InterPro" id="IPR006311">
    <property type="entry name" value="TAT_signal"/>
</dbReference>
<feature type="domain" description="Molybdopterin oxidoreductase" evidence="8">
    <location>
        <begin position="293"/>
        <end position="702"/>
    </location>
</feature>
<protein>
    <submittedName>
        <fullName evidence="10">Molybdopterin oxidoreductase, molybdopterin-binding subunit</fullName>
    </submittedName>
</protein>
<dbReference type="PANTHER" id="PTHR43742">
    <property type="entry name" value="TRIMETHYLAMINE-N-OXIDE REDUCTASE"/>
    <property type="match status" value="1"/>
</dbReference>
<evidence type="ECO:0000259" key="9">
    <source>
        <dbReference type="Pfam" id="PF01568"/>
    </source>
</evidence>
<keyword evidence="3" id="KW-0500">Molybdenum</keyword>
<dbReference type="Gene3D" id="3.40.228.10">
    <property type="entry name" value="Dimethylsulfoxide Reductase, domain 2"/>
    <property type="match status" value="1"/>
</dbReference>
<proteinExistence type="inferred from homology"/>
<evidence type="ECO:0000256" key="6">
    <source>
        <dbReference type="ARBA" id="ARBA00023002"/>
    </source>
</evidence>
<feature type="domain" description="Molybdopterin dinucleotide-binding" evidence="9">
    <location>
        <begin position="966"/>
        <end position="1048"/>
    </location>
</feature>
<dbReference type="PATRIC" id="fig|1604004.5.peg.555"/>
<dbReference type="PANTHER" id="PTHR43742:SF9">
    <property type="entry name" value="TETRATHIONATE REDUCTASE SUBUNIT A"/>
    <property type="match status" value="1"/>
</dbReference>
<dbReference type="InterPro" id="IPR050612">
    <property type="entry name" value="Prok_Mopterin_Oxidored"/>
</dbReference>
<feature type="region of interest" description="Disordered" evidence="7">
    <location>
        <begin position="1104"/>
        <end position="1131"/>
    </location>
</feature>
<dbReference type="PROSITE" id="PS51318">
    <property type="entry name" value="TAT"/>
    <property type="match status" value="1"/>
</dbReference>
<dbReference type="InterPro" id="IPR009010">
    <property type="entry name" value="Asp_de-COase-like_dom_sf"/>
</dbReference>
<dbReference type="Gene3D" id="3.40.50.740">
    <property type="match status" value="2"/>
</dbReference>
<dbReference type="AlphaFoldDB" id="A0A0N9N2N8"/>
<evidence type="ECO:0000256" key="7">
    <source>
        <dbReference type="SAM" id="MobiDB-lite"/>
    </source>
</evidence>
<keyword evidence="2" id="KW-0411">Iron-sulfur</keyword>
<reference evidence="11" key="1">
    <citation type="submission" date="2015-05" db="EMBL/GenBank/DDBJ databases">
        <title>Complete genome sequence of Halanaeroarchaeum sulfurireducens type strain M27-SA2, a sulfate-reducer haloarchaeon from marine anoxic lake Medee.</title>
        <authorList>
            <person name="Messina E."/>
            <person name="Kublanov I.V."/>
            <person name="Toshchakov S."/>
            <person name="Arcadi E."/>
            <person name="La Spada G."/>
            <person name="La Cono V."/>
            <person name="Yakimov M.M."/>
        </authorList>
    </citation>
    <scope>NUCLEOTIDE SEQUENCE [LARGE SCALE GENOMIC DNA]</scope>
    <source>
        <strain evidence="11">M27-SA2</strain>
    </source>
</reference>
<keyword evidence="2" id="KW-0004">4Fe-4S</keyword>
<dbReference type="GO" id="GO:0043546">
    <property type="term" value="F:molybdopterin cofactor binding"/>
    <property type="evidence" value="ECO:0007669"/>
    <property type="project" value="InterPro"/>
</dbReference>
<reference evidence="10 11" key="2">
    <citation type="journal article" date="2016" name="Stand. Genomic Sci.">
        <title>Complete genome sequence of 'Halanaeroarchaeum sulfurireducens' M27-SA2, a sulfur-reducing and acetate-oxidizing haloarchaeon from the deep-sea hypersaline anoxic lake Medee.</title>
        <authorList>
            <person name="Messina E."/>
            <person name="Sorokin D.Y."/>
            <person name="Kublanov I.V."/>
            <person name="Toshchakov S."/>
            <person name="Lopatina A."/>
            <person name="Arcadi E."/>
            <person name="Smedile F."/>
            <person name="La Spada G."/>
            <person name="La Cono V."/>
            <person name="Yakimov M.M."/>
        </authorList>
    </citation>
    <scope>NUCLEOTIDE SEQUENCE [LARGE SCALE GENOMIC DNA]</scope>
    <source>
        <strain evidence="10 11">M27-SA2</strain>
    </source>
</reference>
<dbReference type="STRING" id="1604004.HLASA_0527"/>
<organism evidence="10 11">
    <name type="scientific">Halanaeroarchaeum sulfurireducens</name>
    <dbReference type="NCBI Taxonomy" id="1604004"/>
    <lineage>
        <taxon>Archaea</taxon>
        <taxon>Methanobacteriati</taxon>
        <taxon>Methanobacteriota</taxon>
        <taxon>Stenosarchaea group</taxon>
        <taxon>Halobacteria</taxon>
        <taxon>Halobacteriales</taxon>
        <taxon>Halobacteriaceae</taxon>
        <taxon>Halanaeroarchaeum</taxon>
    </lineage>
</organism>
<dbReference type="RefSeq" id="WP_054519483.1">
    <property type="nucleotide sequence ID" value="NZ_CP011564.1"/>
</dbReference>
<accession>A0A0N9N2N8</accession>
<keyword evidence="2" id="KW-0408">Iron</keyword>
<dbReference type="GO" id="GO:0051539">
    <property type="term" value="F:4 iron, 4 sulfur cluster binding"/>
    <property type="evidence" value="ECO:0007669"/>
    <property type="project" value="UniProtKB-KW"/>
</dbReference>
<dbReference type="KEGG" id="hsf:HLASA_0527"/>
<comment type="similarity">
    <text evidence="1">Belongs to the prokaryotic molybdopterin-containing oxidoreductase family.</text>
</comment>
<dbReference type="SUPFAM" id="SSF50692">
    <property type="entry name" value="ADC-like"/>
    <property type="match status" value="1"/>
</dbReference>
<dbReference type="Gene3D" id="2.20.25.90">
    <property type="entry name" value="ADC-like domains"/>
    <property type="match status" value="1"/>
</dbReference>
<dbReference type="GO" id="GO:0046872">
    <property type="term" value="F:metal ion binding"/>
    <property type="evidence" value="ECO:0007669"/>
    <property type="project" value="UniProtKB-KW"/>
</dbReference>
<keyword evidence="5" id="KW-0732">Signal</keyword>
<gene>
    <name evidence="10" type="ORF">HLASA_0527</name>
</gene>
<evidence type="ECO:0000256" key="5">
    <source>
        <dbReference type="ARBA" id="ARBA00022729"/>
    </source>
</evidence>
<keyword evidence="4" id="KW-0479">Metal-binding</keyword>
<keyword evidence="6" id="KW-0560">Oxidoreductase</keyword>
<evidence type="ECO:0000256" key="1">
    <source>
        <dbReference type="ARBA" id="ARBA00010312"/>
    </source>
</evidence>
<dbReference type="Pfam" id="PF00384">
    <property type="entry name" value="Molybdopterin"/>
    <property type="match status" value="1"/>
</dbReference>
<dbReference type="InterPro" id="IPR006657">
    <property type="entry name" value="MoPterin_dinucl-bd_dom"/>
</dbReference>
<evidence type="ECO:0000259" key="8">
    <source>
        <dbReference type="Pfam" id="PF00384"/>
    </source>
</evidence>
<dbReference type="SUPFAM" id="SSF53706">
    <property type="entry name" value="Formate dehydrogenase/DMSO reductase, domains 1-3"/>
    <property type="match status" value="1"/>
</dbReference>
<name>A0A0N9N2N8_9EURY</name>
<evidence type="ECO:0000256" key="2">
    <source>
        <dbReference type="ARBA" id="ARBA00022485"/>
    </source>
</evidence>
<dbReference type="Pfam" id="PF01568">
    <property type="entry name" value="Molydop_binding"/>
    <property type="match status" value="1"/>
</dbReference>
<dbReference type="GO" id="GO:0016491">
    <property type="term" value="F:oxidoreductase activity"/>
    <property type="evidence" value="ECO:0007669"/>
    <property type="project" value="UniProtKB-KW"/>
</dbReference>
<evidence type="ECO:0000313" key="10">
    <source>
        <dbReference type="EMBL" id="ALG81430.1"/>
    </source>
</evidence>
<sequence>MSTDAPESEDSIDEQVSRRDFVKAVGGLTALSAGGAGMTELDLDSLWKDDPQHYVGTDFGEYDAGDVIHTTCGQCNTFCPIKVRLDDGDTESGQYTSLVRKLAGNPYSFLNTQPYAQVPYASDPEAVATGNLEGTGDVDLDAWSLGGGRICLKGQAGIQTAFDSYRVRKPLKRVGDRGSDEWTTISWDQAIEEIVHGDEDGLGHRGLSDMWEYVPEDQVMADRETMDEEAFRQKYEDKLVDPEIPELGPKANQIVDVGGFRRFLIRARFFSGSLGTINSHHHAGVCGFSSVLGNVRSHGNQKKRQYSDIENTEYLLVWGTNPMVSNKGPTWLSPKISNALSDGMRMDVVDPRLSKTAEKAEKWVPVKPGADGALAMGMSRWIVENERYDEGYLTNPGQPAADADDETTYSDATHLVAVEDDPTATPKAKTATADALGVAGSRAVLDAATGEVADANDVDRAVLDVDTTIRGTAVKSVWTLYKERLYDHDLAEYAEMAGVDVDDIVEVAGEFTSHGKRAAIMQYRGPSMHTNGFYNTRAIATLQHLIGNYDWKGGQITPYAGYGTMGGRYQLGNVPDGRTPWGLPITRALHNAEDFEGTRLFPDDDDDPYPAQRPWFRLSPQHQVQEIYASAAEEYPYDINALFVRPYSENHVMAAAGGDQITEVLQDQDSIELLVAFDTVIGEMSKEADYILPEPTYLERWENFGTYPNKRLADDKTSQPAVRVIQDPENENPRMSENVLIDILTELEDATGESMPGVGEGAILDANGEEWPLHDAEDFYLKMVANLGFQTKTLAPGDLDEVSGTINLPPGLDRDSFPYEEGPVPDADDEELEIFKSSHEKGLGDYFDYEAWKGKVKPEEWRKVVTVLNRGGRYEDPIPNYEEAFAKHGHDYDYAGRYNPSNAYVGEKMRYRLDGEVQFWNEIMPVGKSAYDGEPFDPLPDVRDVTHFNGDVLTPVVSDEEPDRPLHLINWKPRTQGMHRTMNSPWLRETRPENPVWINPDDADPRGIENGDDIEIDAGRTTVEATAMVTEGIRPGVVGTMWGWGRSDYGAVSQTIDGERGEAADDGYGHTPYEFDEPMREEAGYASGRDAGFAINHLAPLDAHTEDIGPTDQVGGSQAQYDTHVDITKLE</sequence>
<dbReference type="EMBL" id="CP011564">
    <property type="protein sequence ID" value="ALG81430.1"/>
    <property type="molecule type" value="Genomic_DNA"/>
</dbReference>
<evidence type="ECO:0000256" key="3">
    <source>
        <dbReference type="ARBA" id="ARBA00022505"/>
    </source>
</evidence>